<keyword evidence="2" id="KW-0732">Signal</keyword>
<dbReference type="PANTHER" id="PTHR34094:SF1">
    <property type="entry name" value="PROTEIN FAM185A"/>
    <property type="match status" value="1"/>
</dbReference>
<feature type="compositionally biased region" description="Polar residues" evidence="1">
    <location>
        <begin position="297"/>
        <end position="307"/>
    </location>
</feature>
<protein>
    <submittedName>
        <fullName evidence="4">DUF4097 domain-containing protein</fullName>
    </submittedName>
</protein>
<evidence type="ECO:0000313" key="4">
    <source>
        <dbReference type="EMBL" id="QHT70435.1"/>
    </source>
</evidence>
<dbReference type="PANTHER" id="PTHR34094">
    <property type="match status" value="1"/>
</dbReference>
<keyword evidence="5" id="KW-1185">Reference proteome</keyword>
<feature type="domain" description="DUF4097" evidence="3">
    <location>
        <begin position="89"/>
        <end position="305"/>
    </location>
</feature>
<name>A0A6C0GQS3_9BACT</name>
<organism evidence="4 5">
    <name type="scientific">Rhodocytophaga rosea</name>
    <dbReference type="NCBI Taxonomy" id="2704465"/>
    <lineage>
        <taxon>Bacteria</taxon>
        <taxon>Pseudomonadati</taxon>
        <taxon>Bacteroidota</taxon>
        <taxon>Cytophagia</taxon>
        <taxon>Cytophagales</taxon>
        <taxon>Rhodocytophagaceae</taxon>
        <taxon>Rhodocytophaga</taxon>
    </lineage>
</organism>
<dbReference type="KEGG" id="rhoz:GXP67_29155"/>
<dbReference type="Pfam" id="PF13349">
    <property type="entry name" value="DUF4097"/>
    <property type="match status" value="1"/>
</dbReference>
<gene>
    <name evidence="4" type="ORF">GXP67_29155</name>
</gene>
<reference evidence="4 5" key="1">
    <citation type="submission" date="2020-01" db="EMBL/GenBank/DDBJ databases">
        <authorList>
            <person name="Kim M.K."/>
        </authorList>
    </citation>
    <scope>NUCLEOTIDE SEQUENCE [LARGE SCALE GENOMIC DNA]</scope>
    <source>
        <strain evidence="4 5">172606-1</strain>
    </source>
</reference>
<evidence type="ECO:0000313" key="5">
    <source>
        <dbReference type="Proteomes" id="UP000480178"/>
    </source>
</evidence>
<feature type="chain" id="PRO_5025363820" evidence="2">
    <location>
        <begin position="21"/>
        <end position="307"/>
    </location>
</feature>
<sequence>MKTIYILFALLFSFSLYTFAQQQNDTPYEVKQFTLPSGSEVTVETVGGNIEVKGGQTGQAKVEMYVRNPQWKRKLSNEDIKERLANYLVDISQSGNKLAIKVTPKSKNMDWEDEGLSISFKLFVPTQVQTKLQATGGNISLADVTGRQSVKTTGGNISLDEIKGDADVDCTGGNIGVKQYNGKIAVSCSGGNINIGDASGEFQVQTAGGNLHFDNVSGSVKGQTAGGNISANIKELGKYLTLTTSGGNIHADFPTNKGLDYDIKADRINARVENFKGSHETDRIQGSTNGGGIPVKISTSGGNIRMN</sequence>
<proteinExistence type="predicted"/>
<dbReference type="AlphaFoldDB" id="A0A6C0GQS3"/>
<dbReference type="RefSeq" id="WP_162446413.1">
    <property type="nucleotide sequence ID" value="NZ_CP048222.1"/>
</dbReference>
<dbReference type="EMBL" id="CP048222">
    <property type="protein sequence ID" value="QHT70435.1"/>
    <property type="molecule type" value="Genomic_DNA"/>
</dbReference>
<evidence type="ECO:0000259" key="3">
    <source>
        <dbReference type="Pfam" id="PF13349"/>
    </source>
</evidence>
<feature type="region of interest" description="Disordered" evidence="1">
    <location>
        <begin position="278"/>
        <end position="307"/>
    </location>
</feature>
<dbReference type="Proteomes" id="UP000480178">
    <property type="component" value="Chromosome"/>
</dbReference>
<feature type="signal peptide" evidence="2">
    <location>
        <begin position="1"/>
        <end position="20"/>
    </location>
</feature>
<accession>A0A6C0GQS3</accession>
<dbReference type="InterPro" id="IPR025164">
    <property type="entry name" value="Toastrack_DUF4097"/>
</dbReference>
<evidence type="ECO:0000256" key="2">
    <source>
        <dbReference type="SAM" id="SignalP"/>
    </source>
</evidence>
<evidence type="ECO:0000256" key="1">
    <source>
        <dbReference type="SAM" id="MobiDB-lite"/>
    </source>
</evidence>